<dbReference type="SUPFAM" id="SSF57535">
    <property type="entry name" value="Complement control module/SCR domain"/>
    <property type="match status" value="1"/>
</dbReference>
<protein>
    <recommendedName>
        <fullName evidence="3">Sushi domain-containing protein</fullName>
    </recommendedName>
</protein>
<evidence type="ECO:0000313" key="5">
    <source>
        <dbReference type="Proteomes" id="UP001529510"/>
    </source>
</evidence>
<evidence type="ECO:0000259" key="3">
    <source>
        <dbReference type="PROSITE" id="PS50923"/>
    </source>
</evidence>
<gene>
    <name evidence="4" type="ORF">M9458_045712</name>
</gene>
<dbReference type="CDD" id="cd00033">
    <property type="entry name" value="CCP"/>
    <property type="match status" value="1"/>
</dbReference>
<feature type="non-terminal residue" evidence="4">
    <location>
        <position position="59"/>
    </location>
</feature>
<evidence type="ECO:0000256" key="1">
    <source>
        <dbReference type="ARBA" id="ARBA00023157"/>
    </source>
</evidence>
<proteinExistence type="predicted"/>
<reference evidence="4 5" key="1">
    <citation type="submission" date="2024-05" db="EMBL/GenBank/DDBJ databases">
        <title>Genome sequencing and assembly of Indian major carp, Cirrhinus mrigala (Hamilton, 1822).</title>
        <authorList>
            <person name="Mohindra V."/>
            <person name="Chowdhury L.M."/>
            <person name="Lal K."/>
            <person name="Jena J.K."/>
        </authorList>
    </citation>
    <scope>NUCLEOTIDE SEQUENCE [LARGE SCALE GENOMIC DNA]</scope>
    <source>
        <strain evidence="4">CM1030</strain>
        <tissue evidence="4">Blood</tissue>
    </source>
</reference>
<dbReference type="Gene3D" id="2.10.70.10">
    <property type="entry name" value="Complement Module, domain 1"/>
    <property type="match status" value="1"/>
</dbReference>
<dbReference type="EMBL" id="JAMKFB020000023">
    <property type="protein sequence ID" value="KAL0157636.1"/>
    <property type="molecule type" value="Genomic_DNA"/>
</dbReference>
<dbReference type="AlphaFoldDB" id="A0ABD0N9I6"/>
<dbReference type="PROSITE" id="PS50923">
    <property type="entry name" value="SUSHI"/>
    <property type="match status" value="1"/>
</dbReference>
<evidence type="ECO:0000256" key="2">
    <source>
        <dbReference type="PROSITE-ProRule" id="PRU00302"/>
    </source>
</evidence>
<comment type="caution">
    <text evidence="4">The sequence shown here is derived from an EMBL/GenBank/DDBJ whole genome shotgun (WGS) entry which is preliminary data.</text>
</comment>
<feature type="domain" description="Sushi" evidence="3">
    <location>
        <begin position="1"/>
        <end position="59"/>
    </location>
</feature>
<dbReference type="InterPro" id="IPR000436">
    <property type="entry name" value="Sushi_SCR_CCP_dom"/>
</dbReference>
<keyword evidence="2" id="KW-0768">Sushi</keyword>
<dbReference type="Pfam" id="PF00084">
    <property type="entry name" value="Sushi"/>
    <property type="match status" value="1"/>
</dbReference>
<accession>A0ABD0N9I6</accession>
<organism evidence="4 5">
    <name type="scientific">Cirrhinus mrigala</name>
    <name type="common">Mrigala</name>
    <dbReference type="NCBI Taxonomy" id="683832"/>
    <lineage>
        <taxon>Eukaryota</taxon>
        <taxon>Metazoa</taxon>
        <taxon>Chordata</taxon>
        <taxon>Craniata</taxon>
        <taxon>Vertebrata</taxon>
        <taxon>Euteleostomi</taxon>
        <taxon>Actinopterygii</taxon>
        <taxon>Neopterygii</taxon>
        <taxon>Teleostei</taxon>
        <taxon>Ostariophysi</taxon>
        <taxon>Cypriniformes</taxon>
        <taxon>Cyprinidae</taxon>
        <taxon>Labeoninae</taxon>
        <taxon>Labeonini</taxon>
        <taxon>Cirrhinus</taxon>
    </lineage>
</organism>
<evidence type="ECO:0000313" key="4">
    <source>
        <dbReference type="EMBL" id="KAL0157636.1"/>
    </source>
</evidence>
<dbReference type="Proteomes" id="UP001529510">
    <property type="component" value="Unassembled WGS sequence"/>
</dbReference>
<keyword evidence="5" id="KW-1185">Reference proteome</keyword>
<keyword evidence="1" id="KW-1015">Disulfide bond</keyword>
<sequence length="59" mass="6328">VHCPPPPEVKGAEMSNPIYDSVPLGHMVSYRCHTGALIGTSEIYCTKSGTWSAPPPECK</sequence>
<name>A0ABD0N9I6_CIRMR</name>
<feature type="non-terminal residue" evidence="4">
    <location>
        <position position="1"/>
    </location>
</feature>
<dbReference type="InterPro" id="IPR035976">
    <property type="entry name" value="Sushi/SCR/CCP_sf"/>
</dbReference>
<comment type="caution">
    <text evidence="2">Lacks conserved residue(s) required for the propagation of feature annotation.</text>
</comment>
<dbReference type="SMART" id="SM00032">
    <property type="entry name" value="CCP"/>
    <property type="match status" value="1"/>
</dbReference>